<evidence type="ECO:0000313" key="1">
    <source>
        <dbReference type="EMBL" id="EPE32784.1"/>
    </source>
</evidence>
<dbReference type="STRING" id="1116229.S3D6R1"/>
<dbReference type="GeneID" id="19466970"/>
<dbReference type="InterPro" id="IPR011990">
    <property type="entry name" value="TPR-like_helical_dom_sf"/>
</dbReference>
<dbReference type="KEGG" id="glz:GLAREA_07918"/>
<reference evidence="1 2" key="1">
    <citation type="journal article" date="2013" name="BMC Genomics">
        <title>Genomics-driven discovery of the pneumocandin biosynthetic gene cluster in the fungus Glarea lozoyensis.</title>
        <authorList>
            <person name="Chen L."/>
            <person name="Yue Q."/>
            <person name="Zhang X."/>
            <person name="Xiang M."/>
            <person name="Wang C."/>
            <person name="Li S."/>
            <person name="Che Y."/>
            <person name="Ortiz-Lopez F.J."/>
            <person name="Bills G.F."/>
            <person name="Liu X."/>
            <person name="An Z."/>
        </authorList>
    </citation>
    <scope>NUCLEOTIDE SEQUENCE [LARGE SCALE GENOMIC DNA]</scope>
    <source>
        <strain evidence="2">ATCC 20868 / MF5171</strain>
    </source>
</reference>
<dbReference type="eggNOG" id="KOG1840">
    <property type="taxonomic scope" value="Eukaryota"/>
</dbReference>
<organism evidence="1 2">
    <name type="scientific">Glarea lozoyensis (strain ATCC 20868 / MF5171)</name>
    <dbReference type="NCBI Taxonomy" id="1116229"/>
    <lineage>
        <taxon>Eukaryota</taxon>
        <taxon>Fungi</taxon>
        <taxon>Dikarya</taxon>
        <taxon>Ascomycota</taxon>
        <taxon>Pezizomycotina</taxon>
        <taxon>Leotiomycetes</taxon>
        <taxon>Helotiales</taxon>
        <taxon>Helotiaceae</taxon>
        <taxon>Glarea</taxon>
    </lineage>
</organism>
<proteinExistence type="predicted"/>
<dbReference type="InterPro" id="IPR053137">
    <property type="entry name" value="NLR-like"/>
</dbReference>
<name>S3D6R1_GLAL2</name>
<dbReference type="OMA" id="SERIEVW"/>
<evidence type="ECO:0000313" key="2">
    <source>
        <dbReference type="Proteomes" id="UP000016922"/>
    </source>
</evidence>
<keyword evidence="2" id="KW-1185">Reference proteome</keyword>
<accession>S3D6R1</accession>
<sequence length="163" mass="18300">MNHLSAFYHKQKRSIEAKAMCQRVLEESKLSLGEKHSHTLGTVNNLGMLRASLGKWDEAEELYKSALQGFDSTIGVEQAATYRPALHTLWNLGDLYREQGDLHEAEKVYSKTLYGFQSLFGTDHAMVQSITRRLLLLRFADSYGVAAVSVANAYENPNKSMAD</sequence>
<dbReference type="PANTHER" id="PTHR46082">
    <property type="entry name" value="ATP/GTP-BINDING PROTEIN-RELATED"/>
    <property type="match status" value="1"/>
</dbReference>
<dbReference type="OrthoDB" id="626167at2759"/>
<dbReference type="HOGENOM" id="CLU_000288_125_15_1"/>
<dbReference type="Pfam" id="PF13424">
    <property type="entry name" value="TPR_12"/>
    <property type="match status" value="2"/>
</dbReference>
<dbReference type="RefSeq" id="XP_008080796.1">
    <property type="nucleotide sequence ID" value="XM_008082605.1"/>
</dbReference>
<dbReference type="Proteomes" id="UP000016922">
    <property type="component" value="Unassembled WGS sequence"/>
</dbReference>
<dbReference type="SUPFAM" id="SSF48452">
    <property type="entry name" value="TPR-like"/>
    <property type="match status" value="1"/>
</dbReference>
<gene>
    <name evidence="1" type="ORF">GLAREA_07918</name>
</gene>
<dbReference type="PANTHER" id="PTHR46082:SF6">
    <property type="entry name" value="AAA+ ATPASE DOMAIN-CONTAINING PROTEIN-RELATED"/>
    <property type="match status" value="1"/>
</dbReference>
<dbReference type="EMBL" id="KE145359">
    <property type="protein sequence ID" value="EPE32784.1"/>
    <property type="molecule type" value="Genomic_DNA"/>
</dbReference>
<dbReference type="Gene3D" id="1.25.40.10">
    <property type="entry name" value="Tetratricopeptide repeat domain"/>
    <property type="match status" value="1"/>
</dbReference>
<dbReference type="AlphaFoldDB" id="S3D6R1"/>
<protein>
    <submittedName>
        <fullName evidence="1">TPR-like protein</fullName>
    </submittedName>
</protein>